<name>A0ABU1BT61_9BURK</name>
<dbReference type="Proteomes" id="UP001225596">
    <property type="component" value="Unassembled WGS sequence"/>
</dbReference>
<proteinExistence type="predicted"/>
<feature type="chain" id="PRO_5046903890" evidence="2">
    <location>
        <begin position="23"/>
        <end position="219"/>
    </location>
</feature>
<evidence type="ECO:0000256" key="1">
    <source>
        <dbReference type="SAM" id="MobiDB-lite"/>
    </source>
</evidence>
<gene>
    <name evidence="4" type="ORF">Q8A64_17275</name>
</gene>
<dbReference type="InterPro" id="IPR012347">
    <property type="entry name" value="Ferritin-like"/>
</dbReference>
<dbReference type="Pfam" id="PF03713">
    <property type="entry name" value="DUF305"/>
    <property type="match status" value="1"/>
</dbReference>
<dbReference type="Gene3D" id="1.20.1260.10">
    <property type="match status" value="2"/>
</dbReference>
<dbReference type="RefSeq" id="WP_338438177.1">
    <property type="nucleotide sequence ID" value="NZ_JAUYVH010000017.1"/>
</dbReference>
<dbReference type="PANTHER" id="PTHR36933">
    <property type="entry name" value="SLL0788 PROTEIN"/>
    <property type="match status" value="1"/>
</dbReference>
<feature type="region of interest" description="Disordered" evidence="1">
    <location>
        <begin position="193"/>
        <end position="219"/>
    </location>
</feature>
<evidence type="ECO:0000259" key="3">
    <source>
        <dbReference type="Pfam" id="PF03713"/>
    </source>
</evidence>
<evidence type="ECO:0000313" key="4">
    <source>
        <dbReference type="EMBL" id="MDQ9172167.1"/>
    </source>
</evidence>
<organism evidence="4 5">
    <name type="scientific">Keguizhuia sedimenti</name>
    <dbReference type="NCBI Taxonomy" id="3064264"/>
    <lineage>
        <taxon>Bacteria</taxon>
        <taxon>Pseudomonadati</taxon>
        <taxon>Pseudomonadota</taxon>
        <taxon>Betaproteobacteria</taxon>
        <taxon>Burkholderiales</taxon>
        <taxon>Oxalobacteraceae</taxon>
        <taxon>Keguizhuia</taxon>
    </lineage>
</organism>
<dbReference type="EMBL" id="JAUYVH010000017">
    <property type="protein sequence ID" value="MDQ9172167.1"/>
    <property type="molecule type" value="Genomic_DNA"/>
</dbReference>
<keyword evidence="5" id="KW-1185">Reference proteome</keyword>
<evidence type="ECO:0000313" key="5">
    <source>
        <dbReference type="Proteomes" id="UP001225596"/>
    </source>
</evidence>
<reference evidence="4 5" key="1">
    <citation type="submission" date="2023-08" db="EMBL/GenBank/DDBJ databases">
        <title>Oxalobacteraceae gen .nov., isolated from river sludge outside the plant.</title>
        <authorList>
            <person name="Zhao S.Y."/>
        </authorList>
    </citation>
    <scope>NUCLEOTIDE SEQUENCE [LARGE SCALE GENOMIC DNA]</scope>
    <source>
        <strain evidence="4 5">R-40</strain>
    </source>
</reference>
<comment type="caution">
    <text evidence="4">The sequence shown here is derived from an EMBL/GenBank/DDBJ whole genome shotgun (WGS) entry which is preliminary data.</text>
</comment>
<feature type="compositionally biased region" description="Basic and acidic residues" evidence="1">
    <location>
        <begin position="193"/>
        <end position="205"/>
    </location>
</feature>
<feature type="signal peptide" evidence="2">
    <location>
        <begin position="1"/>
        <end position="22"/>
    </location>
</feature>
<evidence type="ECO:0000256" key="2">
    <source>
        <dbReference type="SAM" id="SignalP"/>
    </source>
</evidence>
<keyword evidence="2" id="KW-0732">Signal</keyword>
<accession>A0ABU1BT61</accession>
<dbReference type="PANTHER" id="PTHR36933:SF1">
    <property type="entry name" value="SLL0788 PROTEIN"/>
    <property type="match status" value="1"/>
</dbReference>
<protein>
    <submittedName>
        <fullName evidence="4">DUF305 domain-containing protein</fullName>
    </submittedName>
</protein>
<dbReference type="InterPro" id="IPR005183">
    <property type="entry name" value="DUF305_CopM-like"/>
</dbReference>
<sequence length="219" mass="24783">MPTVKHATLLLVSLLMSTSVYAQSSASGMSHHGSGASHMSGDMKHEEMKHGDMKHESANASKMPFDHQFLDTMSMHHAHGIQMAQLAQERATHDELKQMAKKMHDDQQEDIKKMQAMKEQWYAGKGDAMNMQMPGMKESLQSHDKNMEKLKAAKDEQFDTMFVAMMSKHHTDGRKMANAALKKAEHQDVKEMAKKIADSQKKDNAEMAAMQKEWKQAKK</sequence>
<feature type="domain" description="DUF305" evidence="3">
    <location>
        <begin position="66"/>
        <end position="210"/>
    </location>
</feature>